<dbReference type="AlphaFoldDB" id="A0A7X0MQI4"/>
<evidence type="ECO:0000256" key="1">
    <source>
        <dbReference type="SAM" id="Phobius"/>
    </source>
</evidence>
<feature type="transmembrane region" description="Helical" evidence="1">
    <location>
        <begin position="20"/>
        <end position="39"/>
    </location>
</feature>
<name>A0A7X0MQI4_9HYPH</name>
<comment type="caution">
    <text evidence="2">The sequence shown here is derived from an EMBL/GenBank/DDBJ whole genome shotgun (WGS) entry which is preliminary data.</text>
</comment>
<keyword evidence="1" id="KW-1133">Transmembrane helix</keyword>
<keyword evidence="1" id="KW-0812">Transmembrane</keyword>
<dbReference type="EMBL" id="JACHBU010000002">
    <property type="protein sequence ID" value="MBB6507514.1"/>
    <property type="molecule type" value="Genomic_DNA"/>
</dbReference>
<evidence type="ECO:0000313" key="3">
    <source>
        <dbReference type="Proteomes" id="UP000585437"/>
    </source>
</evidence>
<dbReference type="RefSeq" id="WP_184654348.1">
    <property type="nucleotide sequence ID" value="NZ_JACHBU010000002.1"/>
</dbReference>
<organism evidence="2 3">
    <name type="scientific">Rhizobium soli</name>
    <dbReference type="NCBI Taxonomy" id="424798"/>
    <lineage>
        <taxon>Bacteria</taxon>
        <taxon>Pseudomonadati</taxon>
        <taxon>Pseudomonadota</taxon>
        <taxon>Alphaproteobacteria</taxon>
        <taxon>Hyphomicrobiales</taxon>
        <taxon>Rhizobiaceae</taxon>
        <taxon>Rhizobium/Agrobacterium group</taxon>
        <taxon>Rhizobium</taxon>
    </lineage>
</organism>
<dbReference type="Proteomes" id="UP000585437">
    <property type="component" value="Unassembled WGS sequence"/>
</dbReference>
<accession>A0A7X0MQI4</accession>
<proteinExistence type="predicted"/>
<reference evidence="2 3" key="1">
    <citation type="submission" date="2020-08" db="EMBL/GenBank/DDBJ databases">
        <title>The Agave Microbiome: Exploring the role of microbial communities in plant adaptations to desert environments.</title>
        <authorList>
            <person name="Partida-Martinez L.P."/>
        </authorList>
    </citation>
    <scope>NUCLEOTIDE SEQUENCE [LARGE SCALE GENOMIC DNA]</scope>
    <source>
        <strain evidence="2 3">AS3.12</strain>
    </source>
</reference>
<gene>
    <name evidence="2" type="ORF">F4695_000846</name>
</gene>
<evidence type="ECO:0008006" key="4">
    <source>
        <dbReference type="Google" id="ProtNLM"/>
    </source>
</evidence>
<evidence type="ECO:0000313" key="2">
    <source>
        <dbReference type="EMBL" id="MBB6507514.1"/>
    </source>
</evidence>
<protein>
    <recommendedName>
        <fullName evidence="4">Protoheme IX farnesyltransferase</fullName>
    </recommendedName>
</protein>
<sequence length="46" mass="4945">MIDTVKLNDAQKKSRRSRNVALGLVLAGLVVLFYVMTLVKVGGVGN</sequence>
<keyword evidence="1" id="KW-0472">Membrane</keyword>
<keyword evidence="3" id="KW-1185">Reference proteome</keyword>